<dbReference type="InterPro" id="IPR002789">
    <property type="entry name" value="HerA_central"/>
</dbReference>
<dbReference type="Gene3D" id="3.40.50.300">
    <property type="entry name" value="P-loop containing nucleotide triphosphate hydrolases"/>
    <property type="match status" value="1"/>
</dbReference>
<reference evidence="3" key="1">
    <citation type="submission" date="2016-11" db="EMBL/GenBank/DDBJ databases">
        <authorList>
            <person name="Varghese N."/>
            <person name="Submissions S."/>
        </authorList>
    </citation>
    <scope>NUCLEOTIDE SEQUENCE [LARGE SCALE GENOMIC DNA]</scope>
    <source>
        <strain evidence="3">DSM 12395</strain>
    </source>
</reference>
<protein>
    <recommendedName>
        <fullName evidence="1">Helicase HerA central domain-containing protein</fullName>
    </recommendedName>
</protein>
<gene>
    <name evidence="2" type="ORF">SAMN02745133_02960</name>
</gene>
<organism evidence="2 3">
    <name type="scientific">Desulforamulus putei DSM 12395</name>
    <dbReference type="NCBI Taxonomy" id="1121429"/>
    <lineage>
        <taxon>Bacteria</taxon>
        <taxon>Bacillati</taxon>
        <taxon>Bacillota</taxon>
        <taxon>Clostridia</taxon>
        <taxon>Eubacteriales</taxon>
        <taxon>Peptococcaceae</taxon>
        <taxon>Desulforamulus</taxon>
    </lineage>
</organism>
<dbReference type="AlphaFoldDB" id="A0A1M5CMD9"/>
<accession>A0A1M5CMD9</accession>
<dbReference type="Proteomes" id="UP000184148">
    <property type="component" value="Unassembled WGS sequence"/>
</dbReference>
<sequence length="68" mass="7378">MSMLNKKAKIVKAGLTHTPRLLGSHVFACAATGSGMSYTAKYIAARSIANGMYTVIIDPESEYRKINK</sequence>
<dbReference type="EMBL" id="FQUY01000034">
    <property type="protein sequence ID" value="SHF55582.1"/>
    <property type="molecule type" value="Genomic_DNA"/>
</dbReference>
<proteinExistence type="predicted"/>
<feature type="domain" description="Helicase HerA central" evidence="1">
    <location>
        <begin position="19"/>
        <end position="67"/>
    </location>
</feature>
<evidence type="ECO:0000313" key="3">
    <source>
        <dbReference type="Proteomes" id="UP000184148"/>
    </source>
</evidence>
<keyword evidence="3" id="KW-1185">Reference proteome</keyword>
<evidence type="ECO:0000313" key="2">
    <source>
        <dbReference type="EMBL" id="SHF55582.1"/>
    </source>
</evidence>
<name>A0A1M5CMD9_9FIRM</name>
<dbReference type="InterPro" id="IPR027417">
    <property type="entry name" value="P-loop_NTPase"/>
</dbReference>
<dbReference type="Pfam" id="PF01935">
    <property type="entry name" value="DUF87"/>
    <property type="match status" value="1"/>
</dbReference>
<dbReference type="STRING" id="1121429.SAMN02745133_02960"/>
<evidence type="ECO:0000259" key="1">
    <source>
        <dbReference type="Pfam" id="PF01935"/>
    </source>
</evidence>
<dbReference type="SUPFAM" id="SSF52540">
    <property type="entry name" value="P-loop containing nucleoside triphosphate hydrolases"/>
    <property type="match status" value="1"/>
</dbReference>